<comment type="caution">
    <text evidence="2">The sequence shown here is derived from an EMBL/GenBank/DDBJ whole genome shotgun (WGS) entry which is preliminary data.</text>
</comment>
<dbReference type="Proteomes" id="UP000613160">
    <property type="component" value="Unassembled WGS sequence"/>
</dbReference>
<feature type="signal peptide" evidence="1">
    <location>
        <begin position="1"/>
        <end position="23"/>
    </location>
</feature>
<protein>
    <submittedName>
        <fullName evidence="2">Uncharacterized protein</fullName>
    </submittedName>
</protein>
<organism evidence="2 3">
    <name type="scientific">Aureimonas glaciei</name>
    <dbReference type="NCBI Taxonomy" id="1776957"/>
    <lineage>
        <taxon>Bacteria</taxon>
        <taxon>Pseudomonadati</taxon>
        <taxon>Pseudomonadota</taxon>
        <taxon>Alphaproteobacteria</taxon>
        <taxon>Hyphomicrobiales</taxon>
        <taxon>Aurantimonadaceae</taxon>
        <taxon>Aureimonas</taxon>
    </lineage>
</organism>
<name>A0A916Y686_9HYPH</name>
<evidence type="ECO:0000313" key="3">
    <source>
        <dbReference type="Proteomes" id="UP000613160"/>
    </source>
</evidence>
<reference evidence="2" key="2">
    <citation type="submission" date="2020-09" db="EMBL/GenBank/DDBJ databases">
        <authorList>
            <person name="Sun Q."/>
            <person name="Zhou Y."/>
        </authorList>
    </citation>
    <scope>NUCLEOTIDE SEQUENCE</scope>
    <source>
        <strain evidence="2">CGMCC 1.15493</strain>
    </source>
</reference>
<accession>A0A916Y686</accession>
<sequence>MRLDRRTLLGAVLLTMVGAPVQAELPSVLRVSGDVTAESYKGLETFLLNSMDTVVGLKISFPQSESVETGDLNASADDGKFVAYLSGPDSETEIVANEGFSFQHGSHIFDGFFVVKSGGMNQGIISLFLEPADEASVLLSGAPVKDISIDRLDPTIRKQD</sequence>
<gene>
    <name evidence="2" type="ORF">GCM10011335_39700</name>
</gene>
<proteinExistence type="predicted"/>
<dbReference type="EMBL" id="BMJJ01000010">
    <property type="protein sequence ID" value="GGD32784.1"/>
    <property type="molecule type" value="Genomic_DNA"/>
</dbReference>
<reference evidence="2" key="1">
    <citation type="journal article" date="2014" name="Int. J. Syst. Evol. Microbiol.">
        <title>Complete genome sequence of Corynebacterium casei LMG S-19264T (=DSM 44701T), isolated from a smear-ripened cheese.</title>
        <authorList>
            <consortium name="US DOE Joint Genome Institute (JGI-PGF)"/>
            <person name="Walter F."/>
            <person name="Albersmeier A."/>
            <person name="Kalinowski J."/>
            <person name="Ruckert C."/>
        </authorList>
    </citation>
    <scope>NUCLEOTIDE SEQUENCE</scope>
    <source>
        <strain evidence="2">CGMCC 1.15493</strain>
    </source>
</reference>
<dbReference type="AlphaFoldDB" id="A0A916Y686"/>
<evidence type="ECO:0000256" key="1">
    <source>
        <dbReference type="SAM" id="SignalP"/>
    </source>
</evidence>
<keyword evidence="3" id="KW-1185">Reference proteome</keyword>
<keyword evidence="1" id="KW-0732">Signal</keyword>
<evidence type="ECO:0000313" key="2">
    <source>
        <dbReference type="EMBL" id="GGD32784.1"/>
    </source>
</evidence>
<feature type="chain" id="PRO_5037724436" evidence="1">
    <location>
        <begin position="24"/>
        <end position="160"/>
    </location>
</feature>